<feature type="region of interest" description="Disordered" evidence="1">
    <location>
        <begin position="1"/>
        <end position="88"/>
    </location>
</feature>
<gene>
    <name evidence="2" type="ORF">SPRI_2882</name>
</gene>
<reference evidence="2 3" key="1">
    <citation type="submission" date="2015-08" db="EMBL/GenBank/DDBJ databases">
        <title>Genome sequence of the pristinamycin over-producing bacterium Streptomyces pristinaespiralis HCCB10218.</title>
        <authorList>
            <person name="Tian J."/>
            <person name="Yang J."/>
            <person name="Li L."/>
            <person name="Ruan L."/>
            <person name="Wei W."/>
            <person name="Zheng G."/>
            <person name="Wei Z."/>
            <person name="Yang S."/>
            <person name="Ge M."/>
            <person name="Jiang W."/>
            <person name="Lu Y."/>
        </authorList>
    </citation>
    <scope>NUCLEOTIDE SEQUENCE [LARGE SCALE GENOMIC DNA]</scope>
    <source>
        <strain evidence="2 3">HCCB 10218</strain>
    </source>
</reference>
<dbReference type="OrthoDB" id="4238817at2"/>
<dbReference type="KEGG" id="spri:SPRI_2882"/>
<feature type="compositionally biased region" description="Polar residues" evidence="1">
    <location>
        <begin position="12"/>
        <end position="29"/>
    </location>
</feature>
<organism evidence="2">
    <name type="scientific">Streptomyces pristinaespiralis</name>
    <dbReference type="NCBI Taxonomy" id="38300"/>
    <lineage>
        <taxon>Bacteria</taxon>
        <taxon>Bacillati</taxon>
        <taxon>Actinomycetota</taxon>
        <taxon>Actinomycetes</taxon>
        <taxon>Kitasatosporales</taxon>
        <taxon>Streptomycetaceae</taxon>
        <taxon>Streptomyces</taxon>
    </lineage>
</organism>
<evidence type="ECO:0000313" key="3">
    <source>
        <dbReference type="Proteomes" id="UP000060513"/>
    </source>
</evidence>
<dbReference type="GeneID" id="97236086"/>
<name>A0A0M4DB27_STRPR</name>
<evidence type="ECO:0000313" key="2">
    <source>
        <dbReference type="EMBL" id="ALC21188.1"/>
    </source>
</evidence>
<dbReference type="EMBL" id="CP011340">
    <property type="protein sequence ID" value="ALC21188.1"/>
    <property type="molecule type" value="Genomic_DNA"/>
</dbReference>
<protein>
    <submittedName>
        <fullName evidence="2">Uncharacterized protein</fullName>
    </submittedName>
</protein>
<evidence type="ECO:0000256" key="1">
    <source>
        <dbReference type="SAM" id="MobiDB-lite"/>
    </source>
</evidence>
<proteinExistence type="predicted"/>
<dbReference type="PATRIC" id="fig|38300.4.peg.3036"/>
<dbReference type="AlphaFoldDB" id="A0A0M4DB27"/>
<sequence>MARITAPARWQRVQTSTDPTAAPTGNSPIYDQLAREWTAAGRTMPGRPDGEWTRLSLFPPPSPVPEEPAARPASPRSRRGWLYDRHPA</sequence>
<accession>A0A0M4DB27</accession>
<dbReference type="Proteomes" id="UP000060513">
    <property type="component" value="Chromosome"/>
</dbReference>
<dbReference type="RefSeq" id="WP_159039475.1">
    <property type="nucleotide sequence ID" value="NZ_CP011340.1"/>
</dbReference>